<dbReference type="InterPro" id="IPR006311">
    <property type="entry name" value="TAT_signal"/>
</dbReference>
<dbReference type="CDD" id="cd07720">
    <property type="entry name" value="OPHC2-like_MBL-fold"/>
    <property type="match status" value="1"/>
</dbReference>
<keyword evidence="3" id="KW-0378">Hydrolase</keyword>
<sequence>MRTAHEPDPSKTFISRRQFLAATAVLGSGPLWSWPAFAAMPYTFHQGNFEILVVSDGELTLPASLLAPDAPPEELQALLATIGQGPEQVIAPTNPVVIRSGEDIILVDNGSGNKFQPAAGKLVENLRAAGIEPENVSKLVFSHAHPDHIWGTLKDDGALAFQNATYYINSAEWDFWMDPDILTKMPQELHDFARGAQRDLAAAKDHAVMINPGEDIVTGITVLDTAGHTPGHISLEVAGDDGLIIVADAITHQAVFFAHPEWRSGFDAIHDLAAQNRRALLERAATDKTRLLGFHWLYPGIGYAERKDDAYRFVSMT</sequence>
<dbReference type="SMART" id="SM00849">
    <property type="entry name" value="Lactamase_B"/>
    <property type="match status" value="1"/>
</dbReference>
<dbReference type="Pfam" id="PF00753">
    <property type="entry name" value="Lactamase_B"/>
    <property type="match status" value="1"/>
</dbReference>
<keyword evidence="4" id="KW-0862">Zinc</keyword>
<dbReference type="InterPro" id="IPR001279">
    <property type="entry name" value="Metallo-B-lactamas"/>
</dbReference>
<evidence type="ECO:0000256" key="2">
    <source>
        <dbReference type="ARBA" id="ARBA00022723"/>
    </source>
</evidence>
<evidence type="ECO:0000256" key="3">
    <source>
        <dbReference type="ARBA" id="ARBA00022801"/>
    </source>
</evidence>
<dbReference type="AlphaFoldDB" id="A0AAU8CKJ0"/>
<accession>A0AAU8CKJ0</accession>
<name>A0AAU8CKJ0_9HYPH</name>
<keyword evidence="2" id="KW-0479">Metal-binding</keyword>
<dbReference type="GO" id="GO:0046872">
    <property type="term" value="F:metal ion binding"/>
    <property type="evidence" value="ECO:0007669"/>
    <property type="project" value="UniProtKB-KW"/>
</dbReference>
<evidence type="ECO:0000256" key="4">
    <source>
        <dbReference type="ARBA" id="ARBA00022833"/>
    </source>
</evidence>
<dbReference type="GO" id="GO:0016787">
    <property type="term" value="F:hydrolase activity"/>
    <property type="evidence" value="ECO:0007669"/>
    <property type="project" value="UniProtKB-KW"/>
</dbReference>
<dbReference type="PANTHER" id="PTHR42978">
    <property type="entry name" value="QUORUM-QUENCHING LACTONASE YTNP-RELATED-RELATED"/>
    <property type="match status" value="1"/>
</dbReference>
<dbReference type="Gene3D" id="3.60.15.10">
    <property type="entry name" value="Ribonuclease Z/Hydroxyacylglutathione hydrolase-like"/>
    <property type="match status" value="1"/>
</dbReference>
<protein>
    <submittedName>
        <fullName evidence="6">MBL fold metallo-hydrolase</fullName>
    </submittedName>
</protein>
<dbReference type="InterPro" id="IPR051013">
    <property type="entry name" value="MBL_superfamily_lactonases"/>
</dbReference>
<reference evidence="6" key="1">
    <citation type="submission" date="2024-06" db="EMBL/GenBank/DDBJ databases">
        <title>Mesorhizobium karijinii sp. nov., a symbiont of the iconic Swainsona formosa from arid Australia.</title>
        <authorList>
            <person name="Hill Y.J."/>
            <person name="Watkin E.L.J."/>
            <person name="O'Hara G.W."/>
            <person name="Terpolilli J."/>
            <person name="Tye M.L."/>
            <person name="Kohlmeier M.G."/>
        </authorList>
    </citation>
    <scope>NUCLEOTIDE SEQUENCE</scope>
    <source>
        <strain evidence="6">WSM2240</strain>
    </source>
</reference>
<dbReference type="SUPFAM" id="SSF56281">
    <property type="entry name" value="Metallo-hydrolase/oxidoreductase"/>
    <property type="match status" value="1"/>
</dbReference>
<comment type="similarity">
    <text evidence="1">Belongs to the metallo-beta-lactamase superfamily.</text>
</comment>
<evidence type="ECO:0000259" key="5">
    <source>
        <dbReference type="SMART" id="SM00849"/>
    </source>
</evidence>
<evidence type="ECO:0000313" key="6">
    <source>
        <dbReference type="EMBL" id="XCG47356.1"/>
    </source>
</evidence>
<dbReference type="EMBL" id="CP159253">
    <property type="protein sequence ID" value="XCG47356.1"/>
    <property type="molecule type" value="Genomic_DNA"/>
</dbReference>
<dbReference type="PANTHER" id="PTHR42978:SF6">
    <property type="entry name" value="QUORUM-QUENCHING LACTONASE YTNP-RELATED"/>
    <property type="match status" value="1"/>
</dbReference>
<proteinExistence type="inferred from homology"/>
<organism evidence="6">
    <name type="scientific">Mesorhizobium sp. WSM2240</name>
    <dbReference type="NCBI Taxonomy" id="3228851"/>
    <lineage>
        <taxon>Bacteria</taxon>
        <taxon>Pseudomonadati</taxon>
        <taxon>Pseudomonadota</taxon>
        <taxon>Alphaproteobacteria</taxon>
        <taxon>Hyphomicrobiales</taxon>
        <taxon>Phyllobacteriaceae</taxon>
        <taxon>Mesorhizobium</taxon>
    </lineage>
</organism>
<feature type="domain" description="Metallo-beta-lactamase" evidence="5">
    <location>
        <begin position="92"/>
        <end position="295"/>
    </location>
</feature>
<dbReference type="InterPro" id="IPR036866">
    <property type="entry name" value="RibonucZ/Hydroxyglut_hydro"/>
</dbReference>
<evidence type="ECO:0000256" key="1">
    <source>
        <dbReference type="ARBA" id="ARBA00007749"/>
    </source>
</evidence>
<dbReference type="PROSITE" id="PS51318">
    <property type="entry name" value="TAT"/>
    <property type="match status" value="1"/>
</dbReference>
<gene>
    <name evidence="6" type="ORF">ABVK50_19000</name>
</gene>
<dbReference type="RefSeq" id="WP_353645091.1">
    <property type="nucleotide sequence ID" value="NZ_CP159253.1"/>
</dbReference>